<keyword evidence="4" id="KW-1185">Reference proteome</keyword>
<dbReference type="RefSeq" id="WP_112057383.1">
    <property type="nucleotide sequence ID" value="NZ_JAMOKV010000001.1"/>
</dbReference>
<evidence type="ECO:0000313" key="3">
    <source>
        <dbReference type="EMBL" id="MCL9820037.1"/>
    </source>
</evidence>
<gene>
    <name evidence="3" type="ORF">NCR95_07665</name>
</gene>
<keyword evidence="2" id="KW-0694">RNA-binding</keyword>
<evidence type="ECO:0000256" key="1">
    <source>
        <dbReference type="ARBA" id="ARBA00022490"/>
    </source>
</evidence>
<organism evidence="3 4">
    <name type="scientific">Helicobacter colisuis</name>
    <dbReference type="NCBI Taxonomy" id="2949739"/>
    <lineage>
        <taxon>Bacteria</taxon>
        <taxon>Pseudomonadati</taxon>
        <taxon>Campylobacterota</taxon>
        <taxon>Epsilonproteobacteria</taxon>
        <taxon>Campylobacterales</taxon>
        <taxon>Helicobacteraceae</taxon>
        <taxon>Helicobacter</taxon>
    </lineage>
</organism>
<protein>
    <submittedName>
        <fullName evidence="3">KH domain-containing protein</fullName>
    </submittedName>
</protein>
<accession>A0ABT0TVS6</accession>
<sequence>MIEDFIALYVKKVVSKPEKIQVTKKELDTNFYEIEIISSEQDIGRLIGKDGKMIGAIKTIISGSKAKDGNSYRVIVKTE</sequence>
<name>A0ABT0TVS6_9HELI</name>
<dbReference type="Proteomes" id="UP001057522">
    <property type="component" value="Unassembled WGS sequence"/>
</dbReference>
<evidence type="ECO:0000313" key="4">
    <source>
        <dbReference type="Proteomes" id="UP001057522"/>
    </source>
</evidence>
<dbReference type="EMBL" id="JAMOKX010000007">
    <property type="protein sequence ID" value="MCL9820037.1"/>
    <property type="molecule type" value="Genomic_DNA"/>
</dbReference>
<dbReference type="InterPro" id="IPR020627">
    <property type="entry name" value="KhpA"/>
</dbReference>
<proteinExistence type="predicted"/>
<reference evidence="3" key="1">
    <citation type="submission" date="2022-06" db="EMBL/GenBank/DDBJ databases">
        <title>Helicobacter colisuis sp. nov.</title>
        <authorList>
            <person name="Papic B."/>
            <person name="Gruntar I."/>
        </authorList>
    </citation>
    <scope>NUCLEOTIDE SEQUENCE</scope>
    <source>
        <strain evidence="3">11154-15</strain>
    </source>
</reference>
<keyword evidence="1" id="KW-0963">Cytoplasm</keyword>
<comment type="caution">
    <text evidence="3">The sequence shown here is derived from an EMBL/GenBank/DDBJ whole genome shotgun (WGS) entry which is preliminary data.</text>
</comment>
<dbReference type="Pfam" id="PF13083">
    <property type="entry name" value="KH_KhpA-B"/>
    <property type="match status" value="1"/>
</dbReference>
<evidence type="ECO:0000256" key="2">
    <source>
        <dbReference type="ARBA" id="ARBA00022884"/>
    </source>
</evidence>
<dbReference type="PANTHER" id="PTHR34654">
    <property type="entry name" value="UPF0109 PROTEIN SCO5592"/>
    <property type="match status" value="1"/>
</dbReference>
<dbReference type="PANTHER" id="PTHR34654:SF1">
    <property type="entry name" value="RNA-BINDING PROTEIN KHPA"/>
    <property type="match status" value="1"/>
</dbReference>
<dbReference type="CDD" id="cd22533">
    <property type="entry name" value="KH-II_YlqC-like"/>
    <property type="match status" value="1"/>
</dbReference>